<feature type="compositionally biased region" description="Basic and acidic residues" evidence="1">
    <location>
        <begin position="220"/>
        <end position="241"/>
    </location>
</feature>
<feature type="region of interest" description="Disordered" evidence="1">
    <location>
        <begin position="168"/>
        <end position="195"/>
    </location>
</feature>
<sequence length="756" mass="84594">MLTKKRQRIVFLSSRLTLISMGNQEIKTKVQCLFKLHSHSNYRDKHHVRIVKKCEELRQRLRLHPDSEVERLAHEIAEHCQAISIDSEITLDAVTEELAASNKEIIPILPPVVDSSAAYAEKRYSAWACEKSIHDDPISTSLELTPNNKQKDSPSIALGAAVRTRAASYSTDTDDAVSSDQKAPDNPVEDKKSGRMGLSKLIGSLRLGVASAFPAPNLDGRGEPALDCSRTDTEESPRLEAVENEEAETSADDKSEDIAHAESVVSGTSEDSLPRGREVKPATAVINTEEHLTVDIDAFINFIHVLDNSSEDKLVAAINVPILRLIQVLVDLSFKKHEHLYQNLQHVALHFFSVLSLLPTLNKVYGAFIRAEATKEATVMESVVELSSALGSILSYCEKNTAAEADQDQSEGVADRVFAIKEAIYCAEHGDNDDEIKEAIYRSRHEDEDATDVSRDDINKEVTVEDAKSFINDAVKDSNVKRHIAMGRQTSNLLMHVLNSFLVVDLLTRISVLETFQYLPKASDLIDDAKEFARRANPEDTFDEEMKAIDFLVKHVSPALKKKDLVEEAWRVACTVFVSLNKIVSIGHNASADAKANDPRKKQIISLFRKVECQTITGEVDETAEVFWSGTERIHSDRRLRAIRSFANHFLRRPIQQSLPPDFFAEFGFARSLLRLPASLIGKWSTFITPNFFSECQDTMPDKHRKKFDEIIKKKVSKGEDTGERTIFIKGNEQRNSLKLLLDAHDALVSGSRIEM</sequence>
<protein>
    <submittedName>
        <fullName evidence="2">Uncharacterized protein</fullName>
    </submittedName>
</protein>
<dbReference type="Proteomes" id="UP001224775">
    <property type="component" value="Unassembled WGS sequence"/>
</dbReference>
<dbReference type="EMBL" id="JATAAI010000019">
    <property type="protein sequence ID" value="KAK1738972.1"/>
    <property type="molecule type" value="Genomic_DNA"/>
</dbReference>
<name>A0AAD9D9F4_9STRA</name>
<accession>A0AAD9D9F4</accession>
<dbReference type="AlphaFoldDB" id="A0AAD9D9F4"/>
<gene>
    <name evidence="2" type="ORF">QTG54_010288</name>
</gene>
<organism evidence="2 3">
    <name type="scientific">Skeletonema marinoi</name>
    <dbReference type="NCBI Taxonomy" id="267567"/>
    <lineage>
        <taxon>Eukaryota</taxon>
        <taxon>Sar</taxon>
        <taxon>Stramenopiles</taxon>
        <taxon>Ochrophyta</taxon>
        <taxon>Bacillariophyta</taxon>
        <taxon>Coscinodiscophyceae</taxon>
        <taxon>Thalassiosirophycidae</taxon>
        <taxon>Thalassiosirales</taxon>
        <taxon>Skeletonemataceae</taxon>
        <taxon>Skeletonema</taxon>
        <taxon>Skeletonema marinoi-dohrnii complex</taxon>
    </lineage>
</organism>
<evidence type="ECO:0000313" key="3">
    <source>
        <dbReference type="Proteomes" id="UP001224775"/>
    </source>
</evidence>
<evidence type="ECO:0000256" key="1">
    <source>
        <dbReference type="SAM" id="MobiDB-lite"/>
    </source>
</evidence>
<feature type="region of interest" description="Disordered" evidence="1">
    <location>
        <begin position="213"/>
        <end position="276"/>
    </location>
</feature>
<keyword evidence="3" id="KW-1185">Reference proteome</keyword>
<comment type="caution">
    <text evidence="2">The sequence shown here is derived from an EMBL/GenBank/DDBJ whole genome shotgun (WGS) entry which is preliminary data.</text>
</comment>
<feature type="compositionally biased region" description="Basic and acidic residues" evidence="1">
    <location>
        <begin position="251"/>
        <end position="260"/>
    </location>
</feature>
<proteinExistence type="predicted"/>
<evidence type="ECO:0000313" key="2">
    <source>
        <dbReference type="EMBL" id="KAK1738972.1"/>
    </source>
</evidence>
<reference evidence="2" key="1">
    <citation type="submission" date="2023-06" db="EMBL/GenBank/DDBJ databases">
        <title>Survivors Of The Sea: Transcriptome response of Skeletonema marinoi to long-term dormancy.</title>
        <authorList>
            <person name="Pinder M.I.M."/>
            <person name="Kourtchenko O."/>
            <person name="Robertson E.K."/>
            <person name="Larsson T."/>
            <person name="Maumus F."/>
            <person name="Osuna-Cruz C.M."/>
            <person name="Vancaester E."/>
            <person name="Stenow R."/>
            <person name="Vandepoele K."/>
            <person name="Ploug H."/>
            <person name="Bruchert V."/>
            <person name="Godhe A."/>
            <person name="Topel M."/>
        </authorList>
    </citation>
    <scope>NUCLEOTIDE SEQUENCE</scope>
    <source>
        <strain evidence="2">R05AC</strain>
    </source>
</reference>